<dbReference type="InterPro" id="IPR002641">
    <property type="entry name" value="PNPLA_dom"/>
</dbReference>
<dbReference type="PANTHER" id="PTHR12406">
    <property type="entry name" value="CALCIUM-INDEPENDENT PHOSPHOLIPASE A2 IPLA2 -RELATED"/>
    <property type="match status" value="1"/>
</dbReference>
<proteinExistence type="predicted"/>
<protein>
    <recommendedName>
        <fullName evidence="2">PNPLA domain-containing protein</fullName>
    </recommendedName>
</protein>
<dbReference type="GO" id="GO:0005737">
    <property type="term" value="C:cytoplasm"/>
    <property type="evidence" value="ECO:0007669"/>
    <property type="project" value="TreeGrafter"/>
</dbReference>
<dbReference type="GO" id="GO:0016020">
    <property type="term" value="C:membrane"/>
    <property type="evidence" value="ECO:0007669"/>
    <property type="project" value="TreeGrafter"/>
</dbReference>
<feature type="domain" description="PNPLA" evidence="2">
    <location>
        <begin position="78"/>
        <end position="230"/>
    </location>
</feature>
<dbReference type="InterPro" id="IPR016035">
    <property type="entry name" value="Acyl_Trfase/lysoPLipase"/>
</dbReference>
<dbReference type="AlphaFoldDB" id="A0AAV2ZDQ0"/>
<gene>
    <name evidence="3" type="ORF">N0F65_004228</name>
</gene>
<dbReference type="GO" id="GO:0005811">
    <property type="term" value="C:lipid droplet"/>
    <property type="evidence" value="ECO:0007669"/>
    <property type="project" value="TreeGrafter"/>
</dbReference>
<comment type="caution">
    <text evidence="3">The sequence shown here is derived from an EMBL/GenBank/DDBJ whole genome shotgun (WGS) entry which is preliminary data.</text>
</comment>
<evidence type="ECO:0000313" key="3">
    <source>
        <dbReference type="EMBL" id="DBA04120.1"/>
    </source>
</evidence>
<keyword evidence="1" id="KW-0443">Lipid metabolism</keyword>
<sequence>MPGNHSATTDDLRQHELAAQKDVQLDVQPHAHSDDELDMEGYSITVKQDDTDAAKCGAASCSQLQPVEIAFAASAGVFVYQMGVAAYLQDHFDLSNCHFSACSGGTWAATLLAAGTDVRAGWVAIENAQRKIISGNSWYSGYGRYAKIVIEALQYLYKDDPDVHERVQKRGLSIAVTKFPSMQPEKHTSWESREDLTKSILASALVPFALTGKPCITHRGQWYIDGAFTNFKGIKCDSNSTWADLYFHTAQTLLDTVKMSTAAISDYLVPSWTKPLTNLIHNALPVLESPHEAVAPQKSSDSKRLIVIRPWEWRSHSVTAFHLSVDLATHKERFDMGYQDALNHHQELAAILPLKSDGAVGA</sequence>
<dbReference type="GO" id="GO:0055088">
    <property type="term" value="P:lipid homeostasis"/>
    <property type="evidence" value="ECO:0007669"/>
    <property type="project" value="TreeGrafter"/>
</dbReference>
<dbReference type="GO" id="GO:0019433">
    <property type="term" value="P:triglyceride catabolic process"/>
    <property type="evidence" value="ECO:0007669"/>
    <property type="project" value="TreeGrafter"/>
</dbReference>
<dbReference type="Proteomes" id="UP001146120">
    <property type="component" value="Unassembled WGS sequence"/>
</dbReference>
<evidence type="ECO:0000256" key="1">
    <source>
        <dbReference type="ARBA" id="ARBA00023098"/>
    </source>
</evidence>
<reference evidence="3" key="1">
    <citation type="submission" date="2022-11" db="EMBL/GenBank/DDBJ databases">
        <authorList>
            <person name="Morgan W.R."/>
            <person name="Tartar A."/>
        </authorList>
    </citation>
    <scope>NUCLEOTIDE SEQUENCE</scope>
    <source>
        <strain evidence="3">ARSEF 373</strain>
    </source>
</reference>
<organism evidence="3 4">
    <name type="scientific">Lagenidium giganteum</name>
    <dbReference type="NCBI Taxonomy" id="4803"/>
    <lineage>
        <taxon>Eukaryota</taxon>
        <taxon>Sar</taxon>
        <taxon>Stramenopiles</taxon>
        <taxon>Oomycota</taxon>
        <taxon>Peronosporomycetes</taxon>
        <taxon>Pythiales</taxon>
        <taxon>Pythiaceae</taxon>
    </lineage>
</organism>
<evidence type="ECO:0000313" key="4">
    <source>
        <dbReference type="Proteomes" id="UP001146120"/>
    </source>
</evidence>
<evidence type="ECO:0000259" key="2">
    <source>
        <dbReference type="Pfam" id="PF01734"/>
    </source>
</evidence>
<dbReference type="Pfam" id="PF01734">
    <property type="entry name" value="Patatin"/>
    <property type="match status" value="1"/>
</dbReference>
<accession>A0AAV2ZDQ0</accession>
<dbReference type="GO" id="GO:0004806">
    <property type="term" value="F:triacylglycerol lipase activity"/>
    <property type="evidence" value="ECO:0007669"/>
    <property type="project" value="TreeGrafter"/>
</dbReference>
<reference evidence="3" key="2">
    <citation type="journal article" date="2023" name="Microbiol Resour">
        <title>Decontamination and Annotation of the Draft Genome Sequence of the Oomycete Lagenidium giganteum ARSEF 373.</title>
        <authorList>
            <person name="Morgan W.R."/>
            <person name="Tartar A."/>
        </authorList>
    </citation>
    <scope>NUCLEOTIDE SEQUENCE</scope>
    <source>
        <strain evidence="3">ARSEF 373</strain>
    </source>
</reference>
<dbReference type="InterPro" id="IPR033562">
    <property type="entry name" value="PLPL"/>
</dbReference>
<keyword evidence="4" id="KW-1185">Reference proteome</keyword>
<dbReference type="EMBL" id="DAKRPA010000011">
    <property type="protein sequence ID" value="DBA04120.1"/>
    <property type="molecule type" value="Genomic_DNA"/>
</dbReference>
<dbReference type="PANTHER" id="PTHR12406:SF7">
    <property type="entry name" value="PATATIN-LIKE PHOSPHOLIPASE DOMAIN-CONTAINING PROTEIN 4"/>
    <property type="match status" value="1"/>
</dbReference>
<dbReference type="SUPFAM" id="SSF52151">
    <property type="entry name" value="FabD/lysophospholipase-like"/>
    <property type="match status" value="1"/>
</dbReference>
<name>A0AAV2ZDQ0_9STRA</name>